<gene>
    <name evidence="1" type="ORF">CCUR1050_LOCUS15867</name>
</gene>
<dbReference type="AlphaFoldDB" id="A0A7S0MDE9"/>
<protein>
    <submittedName>
        <fullName evidence="1">Uncharacterized protein</fullName>
    </submittedName>
</protein>
<reference evidence="1" key="1">
    <citation type="submission" date="2021-01" db="EMBL/GenBank/DDBJ databases">
        <authorList>
            <person name="Corre E."/>
            <person name="Pelletier E."/>
            <person name="Niang G."/>
            <person name="Scheremetjew M."/>
            <person name="Finn R."/>
            <person name="Kale V."/>
            <person name="Holt S."/>
            <person name="Cochrane G."/>
            <person name="Meng A."/>
            <person name="Brown T."/>
            <person name="Cohen L."/>
        </authorList>
    </citation>
    <scope>NUCLEOTIDE SEQUENCE</scope>
    <source>
        <strain evidence="1">CCAP979/52</strain>
    </source>
</reference>
<accession>A0A7S0MDE9</accession>
<evidence type="ECO:0000313" key="1">
    <source>
        <dbReference type="EMBL" id="CAD8638183.1"/>
    </source>
</evidence>
<organism evidence="1">
    <name type="scientific">Cryptomonas curvata</name>
    <dbReference type="NCBI Taxonomy" id="233186"/>
    <lineage>
        <taxon>Eukaryota</taxon>
        <taxon>Cryptophyceae</taxon>
        <taxon>Cryptomonadales</taxon>
        <taxon>Cryptomonadaceae</taxon>
        <taxon>Cryptomonas</taxon>
    </lineage>
</organism>
<proteinExistence type="predicted"/>
<name>A0A7S0MDE9_9CRYP</name>
<dbReference type="EMBL" id="HBEZ01028691">
    <property type="protein sequence ID" value="CAD8638183.1"/>
    <property type="molecule type" value="Transcribed_RNA"/>
</dbReference>
<sequence>MPASSFKARAQHETNGTKLGSAIKFQDAERRKCSKLVVPHMQRLTELVGAFKDKCALGVGNYTMWHLQLKMSKELVRISCSMLGFLDLVADFEELASDAPKVIIPLIDSMIDECQDAILDTPLEEKWEPVESRDTKTKQMLDSAVGQMGKVVEMVFKSKFWIKTEERYEIMHLCRVLFEAADDLVESATYDGDFLELDCELDDSLKDAVSKCDDQTLDDYLDVDCENEDDDE</sequence>